<feature type="transmembrane region" description="Helical" evidence="1">
    <location>
        <begin position="6"/>
        <end position="25"/>
    </location>
</feature>
<keyword evidence="1" id="KW-0812">Transmembrane</keyword>
<reference evidence="3" key="1">
    <citation type="submission" date="2019-07" db="EMBL/GenBank/DDBJ databases">
        <title>Complete genome sequences of three Mycoplasma sp. 1220 strains.</title>
        <authorList>
            <person name="Grozner D."/>
            <person name="Forro B."/>
            <person name="Kovacs A.B."/>
            <person name="Marton S."/>
            <person name="Banyai K."/>
            <person name="Kreizinger Z."/>
            <person name="Sulyok K.M."/>
            <person name="Gyuranecz M."/>
        </authorList>
    </citation>
    <scope>NUCLEOTIDE SEQUENCE [LARGE SCALE GENOMIC DNA]</scope>
    <source>
        <strain evidence="3">MYCAV93</strain>
    </source>
</reference>
<keyword evidence="1" id="KW-1133">Transmembrane helix</keyword>
<evidence type="ECO:0000256" key="1">
    <source>
        <dbReference type="SAM" id="Phobius"/>
    </source>
</evidence>
<organism evidence="2 3">
    <name type="scientific">Mycoplasma anserisalpingitidis</name>
    <dbReference type="NCBI Taxonomy" id="519450"/>
    <lineage>
        <taxon>Bacteria</taxon>
        <taxon>Bacillati</taxon>
        <taxon>Mycoplasmatota</taxon>
        <taxon>Mollicutes</taxon>
        <taxon>Mycoplasmataceae</taxon>
        <taxon>Mycoplasma</taxon>
    </lineage>
</organism>
<gene>
    <name evidence="2" type="ORF">FOY43_03360</name>
</gene>
<dbReference type="OrthoDB" id="400734at2"/>
<keyword evidence="1" id="KW-0472">Membrane</keyword>
<feature type="transmembrane region" description="Helical" evidence="1">
    <location>
        <begin position="37"/>
        <end position="55"/>
    </location>
</feature>
<sequence length="115" mass="13469">MSEFWLTITLMLTAVIGYFIGFYTWELKWIKKISSWIIVPLPFIVLLLIATPMVIENINGEIILYSAGYPTCLLMGFSVCIFLNRWDIWRKLRIEKAKKAAGWTKYDTKEKKGKK</sequence>
<name>A0A5B8JC81_9MOLU</name>
<protein>
    <submittedName>
        <fullName evidence="2">Uncharacterized protein</fullName>
    </submittedName>
</protein>
<feature type="transmembrane region" description="Helical" evidence="1">
    <location>
        <begin position="67"/>
        <end position="86"/>
    </location>
</feature>
<accession>A0A5B8JC81</accession>
<dbReference type="RefSeq" id="WP_146309124.1">
    <property type="nucleotide sequence ID" value="NZ_CP041663.1"/>
</dbReference>
<dbReference type="Proteomes" id="UP000317512">
    <property type="component" value="Chromosome"/>
</dbReference>
<evidence type="ECO:0000313" key="2">
    <source>
        <dbReference type="EMBL" id="QDY88672.1"/>
    </source>
</evidence>
<dbReference type="EMBL" id="CP041663">
    <property type="protein sequence ID" value="QDY88672.1"/>
    <property type="molecule type" value="Genomic_DNA"/>
</dbReference>
<dbReference type="AlphaFoldDB" id="A0A5B8JC81"/>
<proteinExistence type="predicted"/>
<evidence type="ECO:0000313" key="3">
    <source>
        <dbReference type="Proteomes" id="UP000317512"/>
    </source>
</evidence>